<name>A0A0R0AHK8_9GAMM</name>
<dbReference type="SUPFAM" id="SSF56935">
    <property type="entry name" value="Porins"/>
    <property type="match status" value="1"/>
</dbReference>
<dbReference type="AlphaFoldDB" id="A0A0R0AHK8"/>
<sequence>MRKFSPLAAIAPCALAMTLFHLPLAQAAEQDPRFTLRLGAMNIDTDNTLRGSTVIGGQPINLSEDFGMGGKEWEPRVDGLFRISDRQRLIFDYFKYDKKRRQTLDEGISYGDTTVPAGSFVKGELKYQVATLVYDYSVVDSEQFDLGLQLGAEYAEVSADAHADLGDLYQGRFLNEKADGIAPVVGARLTFTPSEHWLINLQGQYLNTRWGSFDDYKGDLSRANAIVQYNFNPNFGIFAGYDWFKLDADKRGSDGVIGLKQEFKGPLAGVSLSF</sequence>
<proteinExistence type="predicted"/>
<dbReference type="Proteomes" id="UP000050836">
    <property type="component" value="Unassembled WGS sequence"/>
</dbReference>
<evidence type="ECO:0000313" key="3">
    <source>
        <dbReference type="Proteomes" id="UP000050836"/>
    </source>
</evidence>
<accession>A0A0R0AHK8</accession>
<feature type="chain" id="PRO_5006390787" description="Outer membrane protein beta-barrel domain-containing protein" evidence="1">
    <location>
        <begin position="28"/>
        <end position="274"/>
    </location>
</feature>
<dbReference type="EMBL" id="LLXS01000027">
    <property type="protein sequence ID" value="KRG41354.1"/>
    <property type="molecule type" value="Genomic_DNA"/>
</dbReference>
<organism evidence="2 3">
    <name type="scientific">Stenotrophomonas pictorum JCM 9942</name>
    <dbReference type="NCBI Taxonomy" id="1236960"/>
    <lineage>
        <taxon>Bacteria</taxon>
        <taxon>Pseudomonadati</taxon>
        <taxon>Pseudomonadota</taxon>
        <taxon>Gammaproteobacteria</taxon>
        <taxon>Lysobacterales</taxon>
        <taxon>Lysobacteraceae</taxon>
        <taxon>Stenotrophomonas</taxon>
    </lineage>
</organism>
<keyword evidence="3" id="KW-1185">Reference proteome</keyword>
<gene>
    <name evidence="2" type="ORF">ARC78_11435</name>
</gene>
<comment type="caution">
    <text evidence="2">The sequence shown here is derived from an EMBL/GenBank/DDBJ whole genome shotgun (WGS) entry which is preliminary data.</text>
</comment>
<reference evidence="2 3" key="1">
    <citation type="submission" date="2015-10" db="EMBL/GenBank/DDBJ databases">
        <title>Genome sequencing and analysis of members of genus Stenotrophomonas.</title>
        <authorList>
            <person name="Patil P.P."/>
            <person name="Midha S."/>
            <person name="Patil P.B."/>
        </authorList>
    </citation>
    <scope>NUCLEOTIDE SEQUENCE [LARGE SCALE GENOMIC DNA]</scope>
    <source>
        <strain evidence="2 3">JCM 9942</strain>
    </source>
</reference>
<evidence type="ECO:0008006" key="4">
    <source>
        <dbReference type="Google" id="ProtNLM"/>
    </source>
</evidence>
<evidence type="ECO:0000256" key="1">
    <source>
        <dbReference type="SAM" id="SignalP"/>
    </source>
</evidence>
<feature type="signal peptide" evidence="1">
    <location>
        <begin position="1"/>
        <end position="27"/>
    </location>
</feature>
<dbReference type="OrthoDB" id="597163at2"/>
<evidence type="ECO:0000313" key="2">
    <source>
        <dbReference type="EMBL" id="KRG41354.1"/>
    </source>
</evidence>
<keyword evidence="1" id="KW-0732">Signal</keyword>
<protein>
    <recommendedName>
        <fullName evidence="4">Outer membrane protein beta-barrel domain-containing protein</fullName>
    </recommendedName>
</protein>